<feature type="compositionally biased region" description="Polar residues" evidence="1">
    <location>
        <begin position="2290"/>
        <end position="2300"/>
    </location>
</feature>
<feature type="region of interest" description="Disordered" evidence="1">
    <location>
        <begin position="1406"/>
        <end position="1460"/>
    </location>
</feature>
<dbReference type="RefSeq" id="XP_067923918.1">
    <property type="nucleotide sequence ID" value="XM_068064111.1"/>
</dbReference>
<feature type="compositionally biased region" description="Basic and acidic residues" evidence="1">
    <location>
        <begin position="2067"/>
        <end position="2078"/>
    </location>
</feature>
<feature type="region of interest" description="Disordered" evidence="1">
    <location>
        <begin position="1703"/>
        <end position="1747"/>
    </location>
</feature>
<dbReference type="VEuPathDB" id="ToxoDB:CSUI_003916"/>
<dbReference type="EMBL" id="MIGC01001766">
    <property type="protein sequence ID" value="PHJ22241.1"/>
    <property type="molecule type" value="Genomic_DNA"/>
</dbReference>
<feature type="compositionally biased region" description="Basic and acidic residues" evidence="1">
    <location>
        <begin position="2017"/>
        <end position="2028"/>
    </location>
</feature>
<feature type="compositionally biased region" description="Basic and acidic residues" evidence="1">
    <location>
        <begin position="2475"/>
        <end position="2488"/>
    </location>
</feature>
<feature type="compositionally biased region" description="Low complexity" evidence="1">
    <location>
        <begin position="2830"/>
        <end position="2848"/>
    </location>
</feature>
<feature type="compositionally biased region" description="Low complexity" evidence="1">
    <location>
        <begin position="1253"/>
        <end position="1263"/>
    </location>
</feature>
<feature type="compositionally biased region" description="Basic and acidic residues" evidence="1">
    <location>
        <begin position="1900"/>
        <end position="1910"/>
    </location>
</feature>
<feature type="region of interest" description="Disordered" evidence="1">
    <location>
        <begin position="2182"/>
        <end position="2307"/>
    </location>
</feature>
<feature type="compositionally biased region" description="Polar residues" evidence="1">
    <location>
        <begin position="18"/>
        <end position="28"/>
    </location>
</feature>
<feature type="region of interest" description="Disordered" evidence="1">
    <location>
        <begin position="943"/>
        <end position="994"/>
    </location>
</feature>
<organism evidence="2 3">
    <name type="scientific">Cystoisospora suis</name>
    <dbReference type="NCBI Taxonomy" id="483139"/>
    <lineage>
        <taxon>Eukaryota</taxon>
        <taxon>Sar</taxon>
        <taxon>Alveolata</taxon>
        <taxon>Apicomplexa</taxon>
        <taxon>Conoidasida</taxon>
        <taxon>Coccidia</taxon>
        <taxon>Eucoccidiorida</taxon>
        <taxon>Eimeriorina</taxon>
        <taxon>Sarcocystidae</taxon>
        <taxon>Cystoisospora</taxon>
    </lineage>
</organism>
<feature type="compositionally biased region" description="Basic and acidic residues" evidence="1">
    <location>
        <begin position="2651"/>
        <end position="2665"/>
    </location>
</feature>
<feature type="compositionally biased region" description="Polar residues" evidence="1">
    <location>
        <begin position="1412"/>
        <end position="1424"/>
    </location>
</feature>
<feature type="compositionally biased region" description="Polar residues" evidence="1">
    <location>
        <begin position="943"/>
        <end position="959"/>
    </location>
</feature>
<feature type="region of interest" description="Disordered" evidence="1">
    <location>
        <begin position="1967"/>
        <end position="2120"/>
    </location>
</feature>
<evidence type="ECO:0000313" key="3">
    <source>
        <dbReference type="Proteomes" id="UP000221165"/>
    </source>
</evidence>
<gene>
    <name evidence="2" type="ORF">CSUI_003916</name>
</gene>
<sequence>MQRKIPGSPGKMELIVSFSGSPQKSPTFQNKAALLPPLSSQKSLVAGLRLFRSPRISSEALHSTQELGEGLALSSLKPGHSSGRTVPSALQSQNAPDGDCWYPDDLYSEVPGDAGSPRLSHQVALPTSSEQRTCFQEHGLRSLACVPGVLTSVGSASPRASSGMVGKLVTAARPTGVDGRPVTRQTPLQANRQKRSEDAFTRPSSIGGGPKMSHSLSGNRSVDEGRFYRGRGAAEGLHYPHEAVGGSPFQIQTEQCRRLRGQNSGLFREAPITTSDAVVSFRPEDLSRPPLDRPSADDVPPVSRSGSSCSRGSFTEAESVPDEARPTSQVPGDSSCRGAYSQITRGAVASGLPSVHVMHEGTGERQVSSKRQRQASPLLCSSVPLAQGGLVSDRTGDRPVQQPGPLRQKTLLGRAELTVQDERAVQRGHRGHATALRPKITVAEEHVYVPNSVLSEVEQRQEVVYEALKGKQCYRAFSAINQKEYDAKGKEPLSANCTANASAAQAVPFNDRMPGLSHRDPVLSPLNECMEQRAVSCTYPAPSPFSVFCPSPSGGVGAGGAARVSDNYSPRGGRIHREAAVQEGEEKKEREGRIGTGEVRNRAPGACSSRKEREGRSCLATQTKEILDSVDTLKSSSVNSSVPDERSAGIAEEAAAQVKEWRGAEHRLMTCGSCDDARLDGQTWGDSEWPILMPSQQNSQEPTSFGSFLAADERCREGIEQISRRYGAAEEEIAEIASEGPCQVNTSEERERGAFSQPPAFLLCSHFSASASGKSADLESIDVSHMDHQFSPEASPRQCRSQALSRSLLKESHGALGLRRALATPRVTAAVRQRETAEAEQETVEENDNKSEGREETTKKVLGWSGMVGQKEYKRRQEKLRLQAWRETFRSRSPLINSCRWSSTALRRAGKVGKATGGHQANAFPSPRTCMTLASPSWRPVKLSSQQVQRTSWNCQEGGSSKRGGDSAPEKALYAHHGKGNEKKERTGTPLTHAAEDWELRKRLSALQSSRGESMRSFVRLSASEERPQMVREASCSLSASPNGRGSEGDATEKEPVLSCSLRPQRRKSPQPLLKERTSSPQKVPRQGGGAEEDHRSLHREGRDSSELKPTSPEQTRSIRAAGFLSANEPASWIPAASLHTVKQLGPRSRGKERYRQPFESGSALYRGPFQAATVTEAAVSTPGTGHVSPISFPGPSFMAVVRPDVEDPVYASSHPSKHPWPGLSASYCHCPTPSFISRCSLPQVRCSPPPVHSQSPHPASSVKLREEVEISKISLKEKRDSDQSRQTLESGIRGAHGPPRNGSSATPNTVVRTLSQQTLCESMASSNWPSREQSLSCRRHHPESPHTLSAGHAPFGGSRGRRMSETCSSPTRCCQTPSPKVYCSPSLSRVSDRCSVFPLPFLSISPGHSPLPTSSASRSTSPLNREPPCSGGRAAGPALALTNASGRRKTSMTDKECRIEPLPMKESKRKGSTARALSKPVVKASEFLVLRQVSGGDSRPDASPVTLGLRQNPHGTPTPQRGQDPVVSSLQLKGRNNCTACFDGTDSEAAFEKRMKCPVPLDKSQGKEVMSVSKELDSCVCRPSPLQADPETERPEEEGRCSTPHFLAVRQTECAWRRRNSGRVHARAPAGRVAGGDRFQTIPEKFSGEADVFCASCSGKRPESRVGRITGEGEEYGCVSLQALCGSTRAVLKKLNRPSFEDSHASLKHSTRQGEESTVVPGTVSSQREDKRTCQRESVPSKPAPFPETLVRVVGHSGLGDGRLSYSLGDSLLPSSKAPPAKIVQEYRETDNIERACSERHALPGRTCEEETIHSKSKCTTVRMLTALLPQPSSRGSTSRGISDSGSLLSTTQEKSHYHRSGASLTSKPSNDAGEETGSLQALGIAPSRPQAPGQTQKRRGEEGNNKEVFRSAEEISCYAVRMRSQERTLVPARDTYYNEEREGNAEYFQGTAAAQGRYKEDVASCKEGRATRSPLGRPCTSSPGKDTLAKSRDSHLSSASKHGSKKTPTPVEAICFREDAEMEARTAPRKQSNRREETGRLTGGACQRSDVNSGGAGQTKGGRQSNHDGTGRKPEENDGVEQACPPSEEADRERRKGSADTGHSCWACPSSKDRGGVEPELCKDCCCLQAEAEAQTRRPEEERSQSFQGKRKRISDSEAERGRTETVRCCPAGEVGTCKEAEEADENREVTTSVPKEKREDLPEPPAGLATSEPDKGETITEEGVRTKRRVPRNYKEDGDGREEDGGYSARVPHREEKSKEQQDEEARHVMAPWCGQEGDQKEHEGKNISNRTESMLSRTIGGKKEDELFLTSSDIHTKNECGSAIPLSEYDRALTVEGAPRERANGRAADTAWLKDWQYQCTEEEAAYQQRQDHLPCRQAVPLGRPVGSAGVVWQASQLNQNLAFSHRDRELADKSHHEETAIHVDTTGQALPVSARHARDGGREQGRQSIEERPKKEDGDSPIAEGLGSRGKKEEGNPERHQLQDEVTTQGGRDCQHRPEPCIGERKENEGNDEEYKKACRRQGEVATRRKDQGDRRSRRGECHEGERATKNTDEQEDLQYLAGETREAERDPENSEQQPLEEYVGRGACYSKTSEKATNDSGAAGGEFQEEKNNDTRSPVAVKAGTEPEVHQRREKEESPANEAEGDLKREAEVEQRSEGEGTESGVNCMKDEGAWGRAAGGTGGPADPLANNRTAGGEHLGLPTEKKQLELERVRERGLGEKSKISRKLVSVFMQREDSHAGHKHLTASTQCSFKKFVPRVNRAGSPARKEADNFTEELEKTLWELERYCVALQNEVPRPLSSPPTSSLSRPSVRWLTPSSSLFSKSLPSKSVSPSPPAKSSLVEEEPERKGHENKDDSKGCKQRETHLEAKEAADNRLSKAAEKAGPTKGDPGNCGKERALGLSERSYLCSRPVFAFGYQLALQYCLQLRSSSW</sequence>
<feature type="compositionally biased region" description="Low complexity" evidence="1">
    <location>
        <begin position="303"/>
        <end position="313"/>
    </location>
</feature>
<feature type="compositionally biased region" description="Polar residues" evidence="1">
    <location>
        <begin position="1514"/>
        <end position="1525"/>
    </location>
</feature>
<feature type="compositionally biased region" description="Basic and acidic residues" evidence="1">
    <location>
        <begin position="2091"/>
        <end position="2100"/>
    </location>
</feature>
<feature type="region of interest" description="Disordered" evidence="1">
    <location>
        <begin position="2830"/>
        <end position="2904"/>
    </location>
</feature>
<feature type="region of interest" description="Disordered" evidence="1">
    <location>
        <begin position="832"/>
        <end position="857"/>
    </location>
</feature>
<feature type="compositionally biased region" description="Basic and acidic residues" evidence="1">
    <location>
        <begin position="282"/>
        <end position="296"/>
    </location>
</feature>
<feature type="region of interest" description="Disordered" evidence="1">
    <location>
        <begin position="1494"/>
        <end position="1525"/>
    </location>
</feature>
<feature type="compositionally biased region" description="Basic and acidic residues" evidence="1">
    <location>
        <begin position="2631"/>
        <end position="2644"/>
    </location>
</feature>
<feature type="region of interest" description="Disordered" evidence="1">
    <location>
        <begin position="1323"/>
        <end position="1371"/>
    </location>
</feature>
<feature type="region of interest" description="Disordered" evidence="1">
    <location>
        <begin position="75"/>
        <end position="95"/>
    </location>
</feature>
<feature type="compositionally biased region" description="Basic and acidic residues" evidence="1">
    <location>
        <begin position="2215"/>
        <end position="2228"/>
    </location>
</feature>
<feature type="compositionally biased region" description="Basic and acidic residues" evidence="1">
    <location>
        <begin position="2710"/>
        <end position="2721"/>
    </location>
</feature>
<accession>A0A2C6KE00</accession>
<feature type="compositionally biased region" description="Polar residues" evidence="1">
    <location>
        <begin position="1832"/>
        <end position="1854"/>
    </location>
</feature>
<keyword evidence="3" id="KW-1185">Reference proteome</keyword>
<feature type="region of interest" description="Disordered" evidence="1">
    <location>
        <begin position="278"/>
        <end position="338"/>
    </location>
</feature>
<feature type="compositionally biased region" description="Polar residues" evidence="1">
    <location>
        <begin position="1323"/>
        <end position="1337"/>
    </location>
</feature>
<feature type="compositionally biased region" description="Basic and acidic residues" evidence="1">
    <location>
        <begin position="2854"/>
        <end position="2890"/>
    </location>
</feature>
<feature type="region of interest" description="Disordered" evidence="1">
    <location>
        <begin position="581"/>
        <end position="618"/>
    </location>
</feature>
<feature type="compositionally biased region" description="Polar residues" evidence="1">
    <location>
        <begin position="82"/>
        <end position="95"/>
    </location>
</feature>
<comment type="caution">
    <text evidence="2">The sequence shown here is derived from an EMBL/GenBank/DDBJ whole genome shotgun (WGS) entry which is preliminary data.</text>
</comment>
<feature type="compositionally biased region" description="Basic and acidic residues" evidence="1">
    <location>
        <begin position="2569"/>
        <end position="2578"/>
    </location>
</feature>
<feature type="compositionally biased region" description="Basic and acidic residues" evidence="1">
    <location>
        <begin position="2136"/>
        <end position="2146"/>
    </location>
</feature>
<feature type="region of interest" description="Disordered" evidence="1">
    <location>
        <begin position="1"/>
        <end position="28"/>
    </location>
</feature>
<feature type="compositionally biased region" description="Basic and acidic residues" evidence="1">
    <location>
        <begin position="581"/>
        <end position="593"/>
    </location>
</feature>
<feature type="region of interest" description="Disordered" evidence="1">
    <location>
        <begin position="1247"/>
        <end position="1266"/>
    </location>
</feature>
<feature type="compositionally biased region" description="Basic and acidic residues" evidence="1">
    <location>
        <begin position="1274"/>
        <end position="1284"/>
    </location>
</feature>
<feature type="region of interest" description="Disordered" evidence="1">
    <location>
        <begin position="1274"/>
        <end position="1309"/>
    </location>
</feature>
<feature type="compositionally biased region" description="Basic and acidic residues" evidence="1">
    <location>
        <begin position="2413"/>
        <end position="2426"/>
    </location>
</feature>
<feature type="region of interest" description="Disordered" evidence="1">
    <location>
        <begin position="2413"/>
        <end position="2721"/>
    </location>
</feature>
<feature type="compositionally biased region" description="Basic and acidic residues" evidence="1">
    <location>
        <begin position="2156"/>
        <end position="2167"/>
    </location>
</feature>
<evidence type="ECO:0000256" key="1">
    <source>
        <dbReference type="SAM" id="MobiDB-lite"/>
    </source>
</evidence>
<feature type="region of interest" description="Disordered" evidence="1">
    <location>
        <begin position="174"/>
        <end position="224"/>
    </location>
</feature>
<feature type="region of interest" description="Disordered" evidence="1">
    <location>
        <begin position="1831"/>
        <end position="1910"/>
    </location>
</feature>
<feature type="compositionally biased region" description="Basic and acidic residues" evidence="1">
    <location>
        <begin position="1047"/>
        <end position="1056"/>
    </location>
</feature>
<feature type="region of interest" description="Disordered" evidence="1">
    <location>
        <begin position="2134"/>
        <end position="2167"/>
    </location>
</feature>
<evidence type="ECO:0000313" key="2">
    <source>
        <dbReference type="EMBL" id="PHJ22241.1"/>
    </source>
</evidence>
<feature type="compositionally biased region" description="Basic and acidic residues" evidence="1">
    <location>
        <begin position="2255"/>
        <end position="2271"/>
    </location>
</feature>
<feature type="compositionally biased region" description="Basic and acidic residues" evidence="1">
    <location>
        <begin position="2441"/>
        <end position="2463"/>
    </location>
</feature>
<dbReference type="Proteomes" id="UP000221165">
    <property type="component" value="Unassembled WGS sequence"/>
</dbReference>
<protein>
    <submittedName>
        <fullName evidence="2">Uncharacterized protein</fullName>
    </submittedName>
</protein>
<feature type="region of interest" description="Disordered" evidence="1">
    <location>
        <begin position="1007"/>
        <end position="1116"/>
    </location>
</feature>
<feature type="compositionally biased region" description="Basic and acidic residues" evidence="1">
    <location>
        <begin position="847"/>
        <end position="857"/>
    </location>
</feature>
<name>A0A2C6KE00_9APIC</name>
<proteinExistence type="predicted"/>
<reference evidence="2 3" key="1">
    <citation type="journal article" date="2017" name="Int. J. Parasitol.">
        <title>The genome of the protozoan parasite Cystoisospora suis and a reverse vaccinology approach to identify vaccine candidates.</title>
        <authorList>
            <person name="Palmieri N."/>
            <person name="Shrestha A."/>
            <person name="Ruttkowski B."/>
            <person name="Beck T."/>
            <person name="Vogl C."/>
            <person name="Tomley F."/>
            <person name="Blake D.P."/>
            <person name="Joachim A."/>
        </authorList>
    </citation>
    <scope>NUCLEOTIDE SEQUENCE [LARGE SCALE GENOMIC DNA]</scope>
    <source>
        <strain evidence="2 3">Wien I</strain>
    </source>
</reference>
<feature type="compositionally biased region" description="Basic and acidic residues" evidence="1">
    <location>
        <begin position="2498"/>
        <end position="2558"/>
    </location>
</feature>
<feature type="compositionally biased region" description="Basic and acidic residues" evidence="1">
    <location>
        <begin position="1092"/>
        <end position="1107"/>
    </location>
</feature>
<dbReference type="GeneID" id="94427322"/>